<dbReference type="NCBIfam" id="TIGR00252">
    <property type="entry name" value="YraN family protein"/>
    <property type="match status" value="1"/>
</dbReference>
<evidence type="ECO:0000256" key="1">
    <source>
        <dbReference type="ARBA" id="ARBA00006738"/>
    </source>
</evidence>
<gene>
    <name evidence="3" type="ORF">FCL42_18385</name>
</gene>
<dbReference type="InterPro" id="IPR011335">
    <property type="entry name" value="Restrct_endonuc-II-like"/>
</dbReference>
<dbReference type="OrthoDB" id="9794876at2"/>
<dbReference type="CDD" id="cd20736">
    <property type="entry name" value="PoNe_Nuclease"/>
    <property type="match status" value="1"/>
</dbReference>
<dbReference type="InterPro" id="IPR011856">
    <property type="entry name" value="tRNA_endonuc-like_dom_sf"/>
</dbReference>
<name>A0A4U1BI32_9GAMM</name>
<organism evidence="3 4">
    <name type="scientific">Ferrimonas aestuarii</name>
    <dbReference type="NCBI Taxonomy" id="2569539"/>
    <lineage>
        <taxon>Bacteria</taxon>
        <taxon>Pseudomonadati</taxon>
        <taxon>Pseudomonadota</taxon>
        <taxon>Gammaproteobacteria</taxon>
        <taxon>Alteromonadales</taxon>
        <taxon>Ferrimonadaceae</taxon>
        <taxon>Ferrimonas</taxon>
    </lineage>
</organism>
<evidence type="ECO:0000313" key="3">
    <source>
        <dbReference type="EMBL" id="TKB50963.1"/>
    </source>
</evidence>
<dbReference type="PANTHER" id="PTHR34039">
    <property type="entry name" value="UPF0102 PROTEIN YRAN"/>
    <property type="match status" value="1"/>
</dbReference>
<dbReference type="Gene3D" id="3.40.1350.10">
    <property type="match status" value="1"/>
</dbReference>
<dbReference type="HAMAP" id="MF_00048">
    <property type="entry name" value="UPF0102"/>
    <property type="match status" value="1"/>
</dbReference>
<dbReference type="InterPro" id="IPR003509">
    <property type="entry name" value="UPF0102_YraN-like"/>
</dbReference>
<dbReference type="RefSeq" id="WP_136864895.1">
    <property type="nucleotide sequence ID" value="NZ_SWCJ01000019.1"/>
</dbReference>
<dbReference type="AlphaFoldDB" id="A0A4U1BI32"/>
<evidence type="ECO:0000313" key="4">
    <source>
        <dbReference type="Proteomes" id="UP000305675"/>
    </source>
</evidence>
<comment type="similarity">
    <text evidence="1 2">Belongs to the UPF0102 family.</text>
</comment>
<proteinExistence type="inferred from homology"/>
<reference evidence="3 4" key="1">
    <citation type="submission" date="2019-04" db="EMBL/GenBank/DDBJ databases">
        <authorList>
            <person name="Hwang J.C."/>
        </authorList>
    </citation>
    <scope>NUCLEOTIDE SEQUENCE [LARGE SCALE GENOMIC DNA]</scope>
    <source>
        <strain evidence="3 4">IMCC35002</strain>
    </source>
</reference>
<dbReference type="PANTHER" id="PTHR34039:SF1">
    <property type="entry name" value="UPF0102 PROTEIN YRAN"/>
    <property type="match status" value="1"/>
</dbReference>
<protein>
    <recommendedName>
        <fullName evidence="2">UPF0102 protein FCL42_18385</fullName>
    </recommendedName>
</protein>
<evidence type="ECO:0000256" key="2">
    <source>
        <dbReference type="HAMAP-Rule" id="MF_00048"/>
    </source>
</evidence>
<dbReference type="GO" id="GO:0003676">
    <property type="term" value="F:nucleic acid binding"/>
    <property type="evidence" value="ECO:0007669"/>
    <property type="project" value="InterPro"/>
</dbReference>
<comment type="caution">
    <text evidence="3">The sequence shown here is derived from an EMBL/GenBank/DDBJ whole genome shotgun (WGS) entry which is preliminary data.</text>
</comment>
<dbReference type="Proteomes" id="UP000305675">
    <property type="component" value="Unassembled WGS sequence"/>
</dbReference>
<dbReference type="SUPFAM" id="SSF52980">
    <property type="entry name" value="Restriction endonuclease-like"/>
    <property type="match status" value="1"/>
</dbReference>
<dbReference type="Pfam" id="PF02021">
    <property type="entry name" value="UPF0102"/>
    <property type="match status" value="1"/>
</dbReference>
<dbReference type="EMBL" id="SWCJ01000019">
    <property type="protein sequence ID" value="TKB50963.1"/>
    <property type="molecule type" value="Genomic_DNA"/>
</dbReference>
<dbReference type="NCBIfam" id="NF009150">
    <property type="entry name" value="PRK12497.1-3"/>
    <property type="match status" value="1"/>
</dbReference>
<sequence>MSRAQGSQAEQQVCQWLERQGLILLHQNFHCRFGELDLVMQQDNELVFIEVKYRRSSGFGGASAAVTPAKQKRLRLAASYYLQQQGWSDRPCRCDVVSVQGQTIDWIKNAF</sequence>
<keyword evidence="4" id="KW-1185">Reference proteome</keyword>
<accession>A0A4U1BI32</accession>